<evidence type="ECO:0000256" key="3">
    <source>
        <dbReference type="ARBA" id="ARBA00022448"/>
    </source>
</evidence>
<dbReference type="PANTHER" id="PTHR45624:SF31">
    <property type="entry name" value="MITOCHONDRIAL ORNITHINE TRANSPORTER 1"/>
    <property type="match status" value="1"/>
</dbReference>
<evidence type="ECO:0000256" key="12">
    <source>
        <dbReference type="SAM" id="Phobius"/>
    </source>
</evidence>
<dbReference type="PANTHER" id="PTHR45624">
    <property type="entry name" value="MITOCHONDRIAL BASIC AMINO ACIDS TRANSPORTER-RELATED"/>
    <property type="match status" value="1"/>
</dbReference>
<comment type="similarity">
    <text evidence="2 10">Belongs to the mitochondrial carrier (TC 2.A.29) family.</text>
</comment>
<evidence type="ECO:0000256" key="6">
    <source>
        <dbReference type="ARBA" id="ARBA00022989"/>
    </source>
</evidence>
<reference evidence="13 14" key="1">
    <citation type="submission" date="2024-02" db="EMBL/GenBank/DDBJ databases">
        <title>A draft genome for the cacao thread blight pathogen Marasmius crinis-equi.</title>
        <authorList>
            <person name="Cohen S.P."/>
            <person name="Baruah I.K."/>
            <person name="Amoako-Attah I."/>
            <person name="Bukari Y."/>
            <person name="Meinhardt L.W."/>
            <person name="Bailey B.A."/>
        </authorList>
    </citation>
    <scope>NUCLEOTIDE SEQUENCE [LARGE SCALE GENOMIC DNA]</scope>
    <source>
        <strain evidence="13 14">GH-76</strain>
    </source>
</reference>
<keyword evidence="5" id="KW-0677">Repeat</keyword>
<dbReference type="Gene3D" id="1.50.40.10">
    <property type="entry name" value="Mitochondrial carrier domain"/>
    <property type="match status" value="2"/>
</dbReference>
<evidence type="ECO:0000256" key="9">
    <source>
        <dbReference type="PROSITE-ProRule" id="PRU00282"/>
    </source>
</evidence>
<dbReference type="SUPFAM" id="SSF103506">
    <property type="entry name" value="Mitochondrial carrier"/>
    <property type="match status" value="2"/>
</dbReference>
<dbReference type="Pfam" id="PF00153">
    <property type="entry name" value="Mito_carr"/>
    <property type="match status" value="4"/>
</dbReference>
<accession>A0ABR3F363</accession>
<evidence type="ECO:0000256" key="2">
    <source>
        <dbReference type="ARBA" id="ARBA00006375"/>
    </source>
</evidence>
<keyword evidence="14" id="KW-1185">Reference proteome</keyword>
<feature type="compositionally biased region" description="Basic residues" evidence="11">
    <location>
        <begin position="394"/>
        <end position="403"/>
    </location>
</feature>
<evidence type="ECO:0000256" key="4">
    <source>
        <dbReference type="ARBA" id="ARBA00022692"/>
    </source>
</evidence>
<comment type="subcellular location">
    <subcellularLocation>
        <location evidence="1">Mitochondrion membrane</location>
        <topology evidence="1">Multi-pass membrane protein</topology>
    </subcellularLocation>
</comment>
<evidence type="ECO:0000313" key="14">
    <source>
        <dbReference type="Proteomes" id="UP001465976"/>
    </source>
</evidence>
<organism evidence="13 14">
    <name type="scientific">Marasmius crinis-equi</name>
    <dbReference type="NCBI Taxonomy" id="585013"/>
    <lineage>
        <taxon>Eukaryota</taxon>
        <taxon>Fungi</taxon>
        <taxon>Dikarya</taxon>
        <taxon>Basidiomycota</taxon>
        <taxon>Agaricomycotina</taxon>
        <taxon>Agaricomycetes</taxon>
        <taxon>Agaricomycetidae</taxon>
        <taxon>Agaricales</taxon>
        <taxon>Marasmiineae</taxon>
        <taxon>Marasmiaceae</taxon>
        <taxon>Marasmius</taxon>
    </lineage>
</organism>
<feature type="repeat" description="Solcar" evidence="9">
    <location>
        <begin position="383"/>
        <end position="467"/>
    </location>
</feature>
<keyword evidence="4 9" id="KW-0812">Transmembrane</keyword>
<protein>
    <submittedName>
        <fullName evidence="13">Mitochondrial ornithine carrier protein</fullName>
    </submittedName>
</protein>
<evidence type="ECO:0000256" key="5">
    <source>
        <dbReference type="ARBA" id="ARBA00022737"/>
    </source>
</evidence>
<feature type="compositionally biased region" description="Low complexity" evidence="11">
    <location>
        <begin position="383"/>
        <end position="393"/>
    </location>
</feature>
<comment type="caution">
    <text evidence="13">The sequence shown here is derived from an EMBL/GenBank/DDBJ whole genome shotgun (WGS) entry which is preliminary data.</text>
</comment>
<evidence type="ECO:0000256" key="7">
    <source>
        <dbReference type="ARBA" id="ARBA00023128"/>
    </source>
</evidence>
<evidence type="ECO:0000256" key="11">
    <source>
        <dbReference type="SAM" id="MobiDB-lite"/>
    </source>
</evidence>
<sequence>MHSDGPSTDSVMTLRGAVQDIAFGSLAGMVSEIFEYPFDLAKVRLQSQLLSAGQPTFKGPIDCLVKTWREEGVRGLYRGLTVPLGGSMAETAAIFLAYNSFQNAIYRYYGENPLDAKREPLSISQLCLAAAGAGAVGSFIMFVLASLPLQPCKIENLLRSTPIELVKCKLQVQMMSTHTPARIPIQAVSPKVLAEITGTPSSPFHHSHPGSLPPHRQPRPHFDPHLIDQKILQATPFSQKPFPVPSAPGPITITRNIIQTNGFRGLYLGHTGTVLRDTGGTAVWFATKEWIGRLLRERRQLSPSDPVPQTLLPWESAVAGALSGAVCTVALYPADTVKSAVQTEEELKEYRKSGASAAREWSTNHGHHGATAKRASGGGIVESSPLSSSSSKSHSGHSRHHPKSGPSSVLKASLSSAIPKSSFVQTFMKIYSTHGLQGLYSGCGMTMARAIPSSGIVFVVYDGLTAWFS</sequence>
<evidence type="ECO:0000256" key="1">
    <source>
        <dbReference type="ARBA" id="ARBA00004225"/>
    </source>
</evidence>
<feature type="region of interest" description="Disordered" evidence="11">
    <location>
        <begin position="199"/>
        <end position="220"/>
    </location>
</feature>
<keyword evidence="7" id="KW-0496">Mitochondrion</keyword>
<proteinExistence type="inferred from homology"/>
<dbReference type="PROSITE" id="PS50920">
    <property type="entry name" value="SOLCAR"/>
    <property type="match status" value="2"/>
</dbReference>
<dbReference type="Proteomes" id="UP001465976">
    <property type="component" value="Unassembled WGS sequence"/>
</dbReference>
<feature type="region of interest" description="Disordered" evidence="11">
    <location>
        <begin position="351"/>
        <end position="411"/>
    </location>
</feature>
<keyword evidence="6 12" id="KW-1133">Transmembrane helix</keyword>
<dbReference type="InterPro" id="IPR050567">
    <property type="entry name" value="Mitochondrial_Carrier"/>
</dbReference>
<feature type="compositionally biased region" description="Low complexity" evidence="11">
    <location>
        <begin position="200"/>
        <end position="214"/>
    </location>
</feature>
<dbReference type="EMBL" id="JBAHYK010001072">
    <property type="protein sequence ID" value="KAL0569668.1"/>
    <property type="molecule type" value="Genomic_DNA"/>
</dbReference>
<evidence type="ECO:0000256" key="8">
    <source>
        <dbReference type="ARBA" id="ARBA00023136"/>
    </source>
</evidence>
<evidence type="ECO:0000256" key="10">
    <source>
        <dbReference type="RuleBase" id="RU000488"/>
    </source>
</evidence>
<keyword evidence="8 9" id="KW-0472">Membrane</keyword>
<feature type="repeat" description="Solcar" evidence="9">
    <location>
        <begin position="15"/>
        <end position="104"/>
    </location>
</feature>
<dbReference type="InterPro" id="IPR018108">
    <property type="entry name" value="MCP_transmembrane"/>
</dbReference>
<feature type="transmembrane region" description="Helical" evidence="12">
    <location>
        <begin position="126"/>
        <end position="149"/>
    </location>
</feature>
<evidence type="ECO:0000313" key="13">
    <source>
        <dbReference type="EMBL" id="KAL0569668.1"/>
    </source>
</evidence>
<keyword evidence="3 10" id="KW-0813">Transport</keyword>
<dbReference type="InterPro" id="IPR023395">
    <property type="entry name" value="MCP_dom_sf"/>
</dbReference>
<name>A0ABR3F363_9AGAR</name>
<gene>
    <name evidence="13" type="primary">ORT1_2</name>
    <name evidence="13" type="ORF">V5O48_012296</name>
</gene>